<proteinExistence type="predicted"/>
<accession>A0ACB8Y7E9</accession>
<name>A0ACB8Y7E9_ARCLA</name>
<dbReference type="EMBL" id="CM042059">
    <property type="protein sequence ID" value="KAI3681003.1"/>
    <property type="molecule type" value="Genomic_DNA"/>
</dbReference>
<keyword evidence="2" id="KW-1185">Reference proteome</keyword>
<evidence type="ECO:0000313" key="2">
    <source>
        <dbReference type="Proteomes" id="UP001055879"/>
    </source>
</evidence>
<comment type="caution">
    <text evidence="1">The sequence shown here is derived from an EMBL/GenBank/DDBJ whole genome shotgun (WGS) entry which is preliminary data.</text>
</comment>
<organism evidence="1 2">
    <name type="scientific">Arctium lappa</name>
    <name type="common">Greater burdock</name>
    <name type="synonym">Lappa major</name>
    <dbReference type="NCBI Taxonomy" id="4217"/>
    <lineage>
        <taxon>Eukaryota</taxon>
        <taxon>Viridiplantae</taxon>
        <taxon>Streptophyta</taxon>
        <taxon>Embryophyta</taxon>
        <taxon>Tracheophyta</taxon>
        <taxon>Spermatophyta</taxon>
        <taxon>Magnoliopsida</taxon>
        <taxon>eudicotyledons</taxon>
        <taxon>Gunneridae</taxon>
        <taxon>Pentapetalae</taxon>
        <taxon>asterids</taxon>
        <taxon>campanulids</taxon>
        <taxon>Asterales</taxon>
        <taxon>Asteraceae</taxon>
        <taxon>Carduoideae</taxon>
        <taxon>Cardueae</taxon>
        <taxon>Arctiinae</taxon>
        <taxon>Arctium</taxon>
    </lineage>
</organism>
<evidence type="ECO:0000313" key="1">
    <source>
        <dbReference type="EMBL" id="KAI3681003.1"/>
    </source>
</evidence>
<gene>
    <name evidence="1" type="ORF">L6452_35784</name>
</gene>
<dbReference type="Proteomes" id="UP001055879">
    <property type="component" value="Linkage Group LG13"/>
</dbReference>
<reference evidence="2" key="1">
    <citation type="journal article" date="2022" name="Mol. Ecol. Resour.">
        <title>The genomes of chicory, endive, great burdock and yacon provide insights into Asteraceae palaeo-polyploidization history and plant inulin production.</title>
        <authorList>
            <person name="Fan W."/>
            <person name="Wang S."/>
            <person name="Wang H."/>
            <person name="Wang A."/>
            <person name="Jiang F."/>
            <person name="Liu H."/>
            <person name="Zhao H."/>
            <person name="Xu D."/>
            <person name="Zhang Y."/>
        </authorList>
    </citation>
    <scope>NUCLEOTIDE SEQUENCE [LARGE SCALE GENOMIC DNA]</scope>
    <source>
        <strain evidence="2">cv. Niubang</strain>
    </source>
</reference>
<reference evidence="1 2" key="2">
    <citation type="journal article" date="2022" name="Mol. Ecol. Resour.">
        <title>The genomes of chicory, endive, great burdock and yacon provide insights into Asteraceae paleo-polyploidization history and plant inulin production.</title>
        <authorList>
            <person name="Fan W."/>
            <person name="Wang S."/>
            <person name="Wang H."/>
            <person name="Wang A."/>
            <person name="Jiang F."/>
            <person name="Liu H."/>
            <person name="Zhao H."/>
            <person name="Xu D."/>
            <person name="Zhang Y."/>
        </authorList>
    </citation>
    <scope>NUCLEOTIDE SEQUENCE [LARGE SCALE GENOMIC DNA]</scope>
    <source>
        <strain evidence="2">cv. Niubang</strain>
    </source>
</reference>
<sequence length="83" mass="9913">MNDLRKQSPDWKKTLKLNNLLQDSAVSLLSFQFVPIAICTFRFLLLNNNLLFSCFFRLHIWLIKIDLNGCYFVLKDINRLHIR</sequence>
<protein>
    <submittedName>
        <fullName evidence="1">Uncharacterized protein</fullName>
    </submittedName>
</protein>